<keyword evidence="3" id="KW-1185">Reference proteome</keyword>
<protein>
    <submittedName>
        <fullName evidence="2">Uncharacterized protein</fullName>
    </submittedName>
</protein>
<feature type="compositionally biased region" description="Low complexity" evidence="1">
    <location>
        <begin position="127"/>
        <end position="138"/>
    </location>
</feature>
<evidence type="ECO:0000256" key="1">
    <source>
        <dbReference type="SAM" id="MobiDB-lite"/>
    </source>
</evidence>
<organism evidence="2 3">
    <name type="scientific">Tritrichomonas musculus</name>
    <dbReference type="NCBI Taxonomy" id="1915356"/>
    <lineage>
        <taxon>Eukaryota</taxon>
        <taxon>Metamonada</taxon>
        <taxon>Parabasalia</taxon>
        <taxon>Tritrichomonadida</taxon>
        <taxon>Tritrichomonadidae</taxon>
        <taxon>Tritrichomonas</taxon>
    </lineage>
</organism>
<sequence>MSSGEVKKETPENPGELNTNENGTSNENKNESKDITLKKNIEHKSMKNSQSSKSNDQIGHSPKKPVLKQMTLTEIAMNSSPKKKNDSSTSTINQKEPPKMPTVILDTPAVQTNDEIKTEKSNETKSENPNTENENNNKISFSKRNIVKILGANYDKDKQLIFAVQLKKPSKTVYVPYLDLKKRSPLILCDYFESLICFD</sequence>
<accession>A0ABR2IF94</accession>
<feature type="region of interest" description="Disordered" evidence="1">
    <location>
        <begin position="1"/>
        <end position="139"/>
    </location>
</feature>
<proteinExistence type="predicted"/>
<evidence type="ECO:0000313" key="3">
    <source>
        <dbReference type="Proteomes" id="UP001470230"/>
    </source>
</evidence>
<feature type="compositionally biased region" description="Basic and acidic residues" evidence="1">
    <location>
        <begin position="28"/>
        <end position="45"/>
    </location>
</feature>
<dbReference type="Proteomes" id="UP001470230">
    <property type="component" value="Unassembled WGS sequence"/>
</dbReference>
<gene>
    <name evidence="2" type="ORF">M9Y10_012769</name>
</gene>
<dbReference type="CDD" id="cd00034">
    <property type="entry name" value="CSD"/>
    <property type="match status" value="1"/>
</dbReference>
<name>A0ABR2IF94_9EUKA</name>
<feature type="compositionally biased region" description="Polar residues" evidence="1">
    <location>
        <begin position="16"/>
        <end position="27"/>
    </location>
</feature>
<dbReference type="EMBL" id="JAPFFF010000018">
    <property type="protein sequence ID" value="KAK8861075.1"/>
    <property type="molecule type" value="Genomic_DNA"/>
</dbReference>
<feature type="compositionally biased region" description="Basic and acidic residues" evidence="1">
    <location>
        <begin position="114"/>
        <end position="126"/>
    </location>
</feature>
<feature type="compositionally biased region" description="Basic and acidic residues" evidence="1">
    <location>
        <begin position="1"/>
        <end position="11"/>
    </location>
</feature>
<comment type="caution">
    <text evidence="2">The sequence shown here is derived from an EMBL/GenBank/DDBJ whole genome shotgun (WGS) entry which is preliminary data.</text>
</comment>
<feature type="compositionally biased region" description="Polar residues" evidence="1">
    <location>
        <begin position="70"/>
        <end position="80"/>
    </location>
</feature>
<evidence type="ECO:0000313" key="2">
    <source>
        <dbReference type="EMBL" id="KAK8861075.1"/>
    </source>
</evidence>
<reference evidence="2 3" key="1">
    <citation type="submission" date="2024-04" db="EMBL/GenBank/DDBJ databases">
        <title>Tritrichomonas musculus Genome.</title>
        <authorList>
            <person name="Alves-Ferreira E."/>
            <person name="Grigg M."/>
            <person name="Lorenzi H."/>
            <person name="Galac M."/>
        </authorList>
    </citation>
    <scope>NUCLEOTIDE SEQUENCE [LARGE SCALE GENOMIC DNA]</scope>
    <source>
        <strain evidence="2 3">EAF2021</strain>
    </source>
</reference>